<dbReference type="EMBL" id="JABSTR010000008">
    <property type="protein sequence ID" value="KAH9377545.1"/>
    <property type="molecule type" value="Genomic_DNA"/>
</dbReference>
<keyword evidence="1" id="KW-0812">Transmembrane</keyword>
<dbReference type="VEuPathDB" id="VectorBase:HLOH_049777"/>
<dbReference type="AlphaFoldDB" id="A0A9J6GS27"/>
<organism evidence="3 4">
    <name type="scientific">Haemaphysalis longicornis</name>
    <name type="common">Bush tick</name>
    <dbReference type="NCBI Taxonomy" id="44386"/>
    <lineage>
        <taxon>Eukaryota</taxon>
        <taxon>Metazoa</taxon>
        <taxon>Ecdysozoa</taxon>
        <taxon>Arthropoda</taxon>
        <taxon>Chelicerata</taxon>
        <taxon>Arachnida</taxon>
        <taxon>Acari</taxon>
        <taxon>Parasitiformes</taxon>
        <taxon>Ixodida</taxon>
        <taxon>Ixodoidea</taxon>
        <taxon>Ixodidae</taxon>
        <taxon>Haemaphysalinae</taxon>
        <taxon>Haemaphysalis</taxon>
    </lineage>
</organism>
<evidence type="ECO:0000313" key="3">
    <source>
        <dbReference type="EMBL" id="KAH9377545.1"/>
    </source>
</evidence>
<keyword evidence="2" id="KW-0732">Signal</keyword>
<accession>A0A9J6GS27</accession>
<dbReference type="OMA" id="DNTHEKL"/>
<evidence type="ECO:0000313" key="4">
    <source>
        <dbReference type="Proteomes" id="UP000821853"/>
    </source>
</evidence>
<reference evidence="3 4" key="1">
    <citation type="journal article" date="2020" name="Cell">
        <title>Large-Scale Comparative Analyses of Tick Genomes Elucidate Their Genetic Diversity and Vector Capacities.</title>
        <authorList>
            <consortium name="Tick Genome and Microbiome Consortium (TIGMIC)"/>
            <person name="Jia N."/>
            <person name="Wang J."/>
            <person name="Shi W."/>
            <person name="Du L."/>
            <person name="Sun Y."/>
            <person name="Zhan W."/>
            <person name="Jiang J.F."/>
            <person name="Wang Q."/>
            <person name="Zhang B."/>
            <person name="Ji P."/>
            <person name="Bell-Sakyi L."/>
            <person name="Cui X.M."/>
            <person name="Yuan T.T."/>
            <person name="Jiang B.G."/>
            <person name="Yang W.F."/>
            <person name="Lam T.T."/>
            <person name="Chang Q.C."/>
            <person name="Ding S.J."/>
            <person name="Wang X.J."/>
            <person name="Zhu J.G."/>
            <person name="Ruan X.D."/>
            <person name="Zhao L."/>
            <person name="Wei J.T."/>
            <person name="Ye R.Z."/>
            <person name="Que T.C."/>
            <person name="Du C.H."/>
            <person name="Zhou Y.H."/>
            <person name="Cheng J.X."/>
            <person name="Dai P.F."/>
            <person name="Guo W.B."/>
            <person name="Han X.H."/>
            <person name="Huang E.J."/>
            <person name="Li L.F."/>
            <person name="Wei W."/>
            <person name="Gao Y.C."/>
            <person name="Liu J.Z."/>
            <person name="Shao H.Z."/>
            <person name="Wang X."/>
            <person name="Wang C.C."/>
            <person name="Yang T.C."/>
            <person name="Huo Q.B."/>
            <person name="Li W."/>
            <person name="Chen H.Y."/>
            <person name="Chen S.E."/>
            <person name="Zhou L.G."/>
            <person name="Ni X.B."/>
            <person name="Tian J.H."/>
            <person name="Sheng Y."/>
            <person name="Liu T."/>
            <person name="Pan Y.S."/>
            <person name="Xia L.Y."/>
            <person name="Li J."/>
            <person name="Zhao F."/>
            <person name="Cao W.C."/>
        </authorList>
    </citation>
    <scope>NUCLEOTIDE SEQUENCE [LARGE SCALE GENOMIC DNA]</scope>
    <source>
        <strain evidence="3">HaeL-2018</strain>
    </source>
</reference>
<feature type="transmembrane region" description="Helical" evidence="1">
    <location>
        <begin position="314"/>
        <end position="334"/>
    </location>
</feature>
<feature type="transmembrane region" description="Helical" evidence="1">
    <location>
        <begin position="282"/>
        <end position="302"/>
    </location>
</feature>
<sequence>MLFQIVLTLFCFITSLSYPSASKSVWEIPGKNFHVDLLCLVPMTKNDSRIWKNTPVLSWCGNWPRYFHLLEDSILRGTKTVVLLPTSLFHQRDFLGLIEGSIGNFPGVLWLVISDHKESVRRETRLCTIEREHGSDGWKVAPGATLHCQPPERANQTLGMRPIVGSTANRLLSKRFRRAHHKIGRFADEVFNDATCTSPFAQSLSVLNASVQYVPINYPDWISTFIKHRMEAFDALVAYDLPRSRHLDYTGTADISHTVLYVKKKFKWSVNVASWKAGNTTLLVTAASAWTVLVFFCLLRLSVAKNPLRDIARVGFALFASIVSFPASFPLSFMSRQTGRLVLAFWVLSMMFLSHYIQALLTTSVSAGMSLDLDDTREKLSPKLKSQEIRVCAISGTYSSTLVSGGHGESEFAREMRSALDVTDLGPSSRKDDEMDVCLEKVDKGTHVFLTQSDIACSPTMDEKYALADENFGMRVVTFPVSKESPFKADFEYLTSRTFETGWRHYTCTPYLFRKMCYPAPKHFSARIQLVPQELFALYMHCTVIACVVLLLEILASGTFIVFPRIIRRIRHWCVL</sequence>
<keyword evidence="1" id="KW-0472">Membrane</keyword>
<dbReference type="Proteomes" id="UP000821853">
    <property type="component" value="Unassembled WGS sequence"/>
</dbReference>
<name>A0A9J6GS27_HAELO</name>
<feature type="chain" id="PRO_5039903934" description="Ionotropic receptor" evidence="2">
    <location>
        <begin position="18"/>
        <end position="576"/>
    </location>
</feature>
<feature type="signal peptide" evidence="2">
    <location>
        <begin position="1"/>
        <end position="17"/>
    </location>
</feature>
<evidence type="ECO:0000256" key="1">
    <source>
        <dbReference type="SAM" id="Phobius"/>
    </source>
</evidence>
<proteinExistence type="predicted"/>
<dbReference type="OrthoDB" id="10680697at2759"/>
<gene>
    <name evidence="3" type="ORF">HPB48_019632</name>
</gene>
<evidence type="ECO:0008006" key="5">
    <source>
        <dbReference type="Google" id="ProtNLM"/>
    </source>
</evidence>
<protein>
    <recommendedName>
        <fullName evidence="5">Ionotropic receptor</fullName>
    </recommendedName>
</protein>
<keyword evidence="4" id="KW-1185">Reference proteome</keyword>
<keyword evidence="1" id="KW-1133">Transmembrane helix</keyword>
<feature type="transmembrane region" description="Helical" evidence="1">
    <location>
        <begin position="538"/>
        <end position="563"/>
    </location>
</feature>
<evidence type="ECO:0000256" key="2">
    <source>
        <dbReference type="SAM" id="SignalP"/>
    </source>
</evidence>
<comment type="caution">
    <text evidence="3">The sequence shown here is derived from an EMBL/GenBank/DDBJ whole genome shotgun (WGS) entry which is preliminary data.</text>
</comment>